<reference evidence="3" key="1">
    <citation type="submission" date="2024-07" db="EMBL/GenBank/DDBJ databases">
        <title>Two chromosome-level genome assemblies of Korean endemic species Abeliophyllum distichum and Forsythia ovata (Oleaceae).</title>
        <authorList>
            <person name="Jang H."/>
        </authorList>
    </citation>
    <scope>NUCLEOTIDE SEQUENCE [LARGE SCALE GENOMIC DNA]</scope>
</reference>
<evidence type="ECO:0000313" key="3">
    <source>
        <dbReference type="Proteomes" id="UP001604277"/>
    </source>
</evidence>
<gene>
    <name evidence="2" type="ORF">Fot_13147</name>
</gene>
<dbReference type="Proteomes" id="UP001604277">
    <property type="component" value="Unassembled WGS sequence"/>
</dbReference>
<proteinExistence type="predicted"/>
<accession>A0ABD1W2N5</accession>
<protein>
    <submittedName>
        <fullName evidence="2">Auxin-responsive protein IAA9</fullName>
    </submittedName>
</protein>
<name>A0ABD1W2N5_9LAMI</name>
<feature type="region of interest" description="Disordered" evidence="1">
    <location>
        <begin position="92"/>
        <end position="116"/>
    </location>
</feature>
<dbReference type="EMBL" id="JBFOLJ010000004">
    <property type="protein sequence ID" value="KAL2543914.1"/>
    <property type="molecule type" value="Genomic_DNA"/>
</dbReference>
<comment type="caution">
    <text evidence="2">The sequence shown here is derived from an EMBL/GenBank/DDBJ whole genome shotgun (WGS) entry which is preliminary data.</text>
</comment>
<feature type="region of interest" description="Disordered" evidence="1">
    <location>
        <begin position="1"/>
        <end position="35"/>
    </location>
</feature>
<organism evidence="2 3">
    <name type="scientific">Forsythia ovata</name>
    <dbReference type="NCBI Taxonomy" id="205694"/>
    <lineage>
        <taxon>Eukaryota</taxon>
        <taxon>Viridiplantae</taxon>
        <taxon>Streptophyta</taxon>
        <taxon>Embryophyta</taxon>
        <taxon>Tracheophyta</taxon>
        <taxon>Spermatophyta</taxon>
        <taxon>Magnoliopsida</taxon>
        <taxon>eudicotyledons</taxon>
        <taxon>Gunneridae</taxon>
        <taxon>Pentapetalae</taxon>
        <taxon>asterids</taxon>
        <taxon>lamiids</taxon>
        <taxon>Lamiales</taxon>
        <taxon>Oleaceae</taxon>
        <taxon>Forsythieae</taxon>
        <taxon>Forsythia</taxon>
    </lineage>
</organism>
<feature type="compositionally biased region" description="Pro residues" evidence="1">
    <location>
        <begin position="1"/>
        <end position="10"/>
    </location>
</feature>
<keyword evidence="3" id="KW-1185">Reference proteome</keyword>
<dbReference type="AlphaFoldDB" id="A0ABD1W2N5"/>
<evidence type="ECO:0000313" key="2">
    <source>
        <dbReference type="EMBL" id="KAL2543914.1"/>
    </source>
</evidence>
<evidence type="ECO:0000256" key="1">
    <source>
        <dbReference type="SAM" id="MobiDB-lite"/>
    </source>
</evidence>
<sequence>MPSGAPPPISPSLESCPMEHPLLGVEGSGRGNAPLMSPSASIDCNSHNGSGLKERNYVGLSDCSSVGCLAVSNVSEETQEQFEFERHRLRLGLPGSRSPERGSDFNMLTSRKLDEK</sequence>